<name>J9DFM0_EDHAE</name>
<dbReference type="VEuPathDB" id="MicrosporidiaDB:EDEG_03976"/>
<dbReference type="InParanoid" id="J9DFM0"/>
<evidence type="ECO:0000313" key="2">
    <source>
        <dbReference type="EMBL" id="EJW01400.1"/>
    </source>
</evidence>
<dbReference type="HOGENOM" id="CLU_674435_0_0_1"/>
<feature type="chain" id="PRO_5011977301" description="F-box domain-containing protein" evidence="1">
    <location>
        <begin position="16"/>
        <end position="492"/>
    </location>
</feature>
<gene>
    <name evidence="2" type="ORF">EDEG_03976</name>
</gene>
<accession>J9DFM0</accession>
<keyword evidence="1" id="KW-0732">Signal</keyword>
<sequence length="492" mass="58061">MFFKIFLQNIPLLLTSNVGENANNMVIKEVEYTLENYEKNISHYNKLPNELFLLLFENIFAILSNLTKENSLSRISKFYCKELNSVIKKSGSHTFFESNEKVIFDEMIIVLRNVDFFIQTINELERLMEYGLKFKMLGFEIYVKQLKKGEKNLIKCMSFLEKLQNTYDNYECFLNLCKALLFLERTKEVLYYSEKKFDSRKCDTTDNRKDRFKALKKIKKQVNSHISDRKKLGMFAREDVDDVSKKFEETKCMAIFNFLNQERNHKTNKAKKMTTEETEEAAKILIQSRCIKTEKEANEKCLLLYKIGITSLEACEYWLSEFKGDDNKRNEKGIHLDNAYCIALNAQEILFQLGHALEKSQKDSSIEQILIDNKCICVEYDCTLKEMCLKIRCKCSSNSHYGYSICIQCYSKLYEFLCEEKDYEGFYKIMNFVHFNKLSEYVHLNSWITNLKSQSDKFYKVNCELAISLEKLIANDIDINLKKVRDILINHP</sequence>
<dbReference type="EMBL" id="AFBI03000167">
    <property type="protein sequence ID" value="EJW01400.1"/>
    <property type="molecule type" value="Genomic_DNA"/>
</dbReference>
<protein>
    <recommendedName>
        <fullName evidence="4">F-box domain-containing protein</fullName>
    </recommendedName>
</protein>
<reference evidence="3" key="2">
    <citation type="submission" date="2015-07" db="EMBL/GenBank/DDBJ databases">
        <title>Contrasting host-pathogen interactions and genome evolution in two generalist and specialist microsporidian pathogens of mosquitoes.</title>
        <authorList>
            <consortium name="The Broad Institute Genomics Platform"/>
            <consortium name="The Broad Institute Genome Sequencing Center for Infectious Disease"/>
            <person name="Cuomo C.A."/>
            <person name="Sanscrainte N.D."/>
            <person name="Goldberg J.M."/>
            <person name="Heiman D."/>
            <person name="Young S."/>
            <person name="Zeng Q."/>
            <person name="Becnel J.J."/>
            <person name="Birren B.W."/>
        </authorList>
    </citation>
    <scope>NUCLEOTIDE SEQUENCE [LARGE SCALE GENOMIC DNA]</scope>
    <source>
        <strain evidence="3">USNM 41457</strain>
    </source>
</reference>
<dbReference type="Proteomes" id="UP000003163">
    <property type="component" value="Unassembled WGS sequence"/>
</dbReference>
<comment type="caution">
    <text evidence="2">The sequence shown here is derived from an EMBL/GenBank/DDBJ whole genome shotgun (WGS) entry which is preliminary data.</text>
</comment>
<evidence type="ECO:0008006" key="4">
    <source>
        <dbReference type="Google" id="ProtNLM"/>
    </source>
</evidence>
<evidence type="ECO:0000313" key="3">
    <source>
        <dbReference type="Proteomes" id="UP000003163"/>
    </source>
</evidence>
<proteinExistence type="predicted"/>
<reference evidence="2 3" key="1">
    <citation type="submission" date="2011-08" db="EMBL/GenBank/DDBJ databases">
        <authorList>
            <person name="Liu Z.J."/>
            <person name="Shi F.L."/>
            <person name="Lu J.Q."/>
            <person name="Li M."/>
            <person name="Wang Z.L."/>
        </authorList>
    </citation>
    <scope>NUCLEOTIDE SEQUENCE [LARGE SCALE GENOMIC DNA]</scope>
    <source>
        <strain evidence="2 3">USNM 41457</strain>
    </source>
</reference>
<keyword evidence="3" id="KW-1185">Reference proteome</keyword>
<evidence type="ECO:0000256" key="1">
    <source>
        <dbReference type="SAM" id="SignalP"/>
    </source>
</evidence>
<dbReference type="AlphaFoldDB" id="J9DFM0"/>
<organism evidence="2 3">
    <name type="scientific">Edhazardia aedis (strain USNM 41457)</name>
    <name type="common">Microsporidian parasite</name>
    <dbReference type="NCBI Taxonomy" id="1003232"/>
    <lineage>
        <taxon>Eukaryota</taxon>
        <taxon>Fungi</taxon>
        <taxon>Fungi incertae sedis</taxon>
        <taxon>Microsporidia</taxon>
        <taxon>Edhazardia</taxon>
    </lineage>
</organism>
<feature type="signal peptide" evidence="1">
    <location>
        <begin position="1"/>
        <end position="15"/>
    </location>
</feature>